<evidence type="ECO:0000256" key="1">
    <source>
        <dbReference type="SAM" id="Phobius"/>
    </source>
</evidence>
<organism evidence="2 3">
    <name type="scientific">Orchesella dallaii</name>
    <dbReference type="NCBI Taxonomy" id="48710"/>
    <lineage>
        <taxon>Eukaryota</taxon>
        <taxon>Metazoa</taxon>
        <taxon>Ecdysozoa</taxon>
        <taxon>Arthropoda</taxon>
        <taxon>Hexapoda</taxon>
        <taxon>Collembola</taxon>
        <taxon>Entomobryomorpha</taxon>
        <taxon>Entomobryoidea</taxon>
        <taxon>Orchesellidae</taxon>
        <taxon>Orchesellinae</taxon>
        <taxon>Orchesella</taxon>
    </lineage>
</organism>
<keyword evidence="1" id="KW-0472">Membrane</keyword>
<dbReference type="Proteomes" id="UP001642540">
    <property type="component" value="Unassembled WGS sequence"/>
</dbReference>
<gene>
    <name evidence="2" type="ORF">ODALV1_LOCUS8243</name>
</gene>
<comment type="caution">
    <text evidence="2">The sequence shown here is derived from an EMBL/GenBank/DDBJ whole genome shotgun (WGS) entry which is preliminary data.</text>
</comment>
<keyword evidence="1" id="KW-0812">Transmembrane</keyword>
<dbReference type="EMBL" id="CAXLJM020000025">
    <property type="protein sequence ID" value="CAL8092511.1"/>
    <property type="molecule type" value="Genomic_DNA"/>
</dbReference>
<reference evidence="2 3" key="1">
    <citation type="submission" date="2024-08" db="EMBL/GenBank/DDBJ databases">
        <authorList>
            <person name="Cucini C."/>
            <person name="Frati F."/>
        </authorList>
    </citation>
    <scope>NUCLEOTIDE SEQUENCE [LARGE SCALE GENOMIC DNA]</scope>
</reference>
<sequence length="449" mass="51378">MVDPYICTLIQTTGMLNYTARSKDPTNANIGHIYYAIPIANDNIKDLSIGENAWLPYNVEATPFTFMTIYKNVPSHFQTILQPLSIPTLMFTLLSIASISTFLTFTSAKTFENFSKVILCLIGALLDQSDCLQSAMTTKVNKFAPICWIVWSTWLLTSWQISGVYKSSIFSYLSASPTPQYPMNLEDLIKSGMHLMTMSSISEIDTTTNKVAKTVSNFREITLAEMMSVMEAEGRNSSQLFRTLENVYKRIEWYKKMDLEFMLRKVLNGSSDLPEKFVIVDDQETVENTRVLLTVFSRRWVSPPVALPIFMTRNFWVTSRNFFYPPFVQILSRIYESGLYGRWTVGGKYKVRQDKIKLLAAAASKKHELQANRKVDGKRFFNYLLHQESGSKSVVDVKTVSRGVYRNVGLTCLWLSLLATCVWGVEFVIKGRRCFIFTRFNKNNVNEFA</sequence>
<keyword evidence="1" id="KW-1133">Transmembrane helix</keyword>
<keyword evidence="3" id="KW-1185">Reference proteome</keyword>
<accession>A0ABP1QBX6</accession>
<name>A0ABP1QBX6_9HEXA</name>
<proteinExistence type="predicted"/>
<evidence type="ECO:0000313" key="3">
    <source>
        <dbReference type="Proteomes" id="UP001642540"/>
    </source>
</evidence>
<protein>
    <submittedName>
        <fullName evidence="2">Uncharacterized protein</fullName>
    </submittedName>
</protein>
<feature type="transmembrane region" description="Helical" evidence="1">
    <location>
        <begin position="408"/>
        <end position="429"/>
    </location>
</feature>
<evidence type="ECO:0000313" key="2">
    <source>
        <dbReference type="EMBL" id="CAL8092511.1"/>
    </source>
</evidence>